<comment type="caution">
    <text evidence="10">The sequence shown here is derived from an EMBL/GenBank/DDBJ whole genome shotgun (WGS) entry which is preliminary data.</text>
</comment>
<evidence type="ECO:0000256" key="3">
    <source>
        <dbReference type="ARBA" id="ARBA00022692"/>
    </source>
</evidence>
<evidence type="ECO:0000313" key="10">
    <source>
        <dbReference type="EMBL" id="GAF89758.1"/>
    </source>
</evidence>
<gene>
    <name evidence="10" type="ORF">S01H1_29385</name>
</gene>
<keyword evidence="7 8" id="KW-0472">Membrane</keyword>
<proteinExistence type="predicted"/>
<sequence>ASFVVLTLVFGQARVIGLAPALVSFAITAAVATFFAGLVVFPRVRGSWRPTAAFNPLFFSYQASLEEDEFFKAIADIVKDDTHVFGAIARDLHQTSKVLERKYRFVRFTYITYFIGIPVSFVLFLMG</sequence>
<feature type="non-terminal residue" evidence="10">
    <location>
        <position position="1"/>
    </location>
</feature>
<evidence type="ECO:0000256" key="6">
    <source>
        <dbReference type="ARBA" id="ARBA00023118"/>
    </source>
</evidence>
<evidence type="ECO:0000256" key="4">
    <source>
        <dbReference type="ARBA" id="ARBA00022741"/>
    </source>
</evidence>
<feature type="domain" description="Pycsar effector protein" evidence="9">
    <location>
        <begin position="5"/>
        <end position="126"/>
    </location>
</feature>
<feature type="transmembrane region" description="Helical" evidence="8">
    <location>
        <begin position="15"/>
        <end position="41"/>
    </location>
</feature>
<evidence type="ECO:0000256" key="1">
    <source>
        <dbReference type="ARBA" id="ARBA00004236"/>
    </source>
</evidence>
<keyword evidence="3 8" id="KW-0812">Transmembrane</keyword>
<reference evidence="10" key="1">
    <citation type="journal article" date="2014" name="Front. Microbiol.">
        <title>High frequency of phylogenetically diverse reductive dehalogenase-homologous genes in deep subseafloor sedimentary metagenomes.</title>
        <authorList>
            <person name="Kawai M."/>
            <person name="Futagami T."/>
            <person name="Toyoda A."/>
            <person name="Takaki Y."/>
            <person name="Nishi S."/>
            <person name="Hori S."/>
            <person name="Arai W."/>
            <person name="Tsubouchi T."/>
            <person name="Morono Y."/>
            <person name="Uchiyama I."/>
            <person name="Ito T."/>
            <person name="Fujiyama A."/>
            <person name="Inagaki F."/>
            <person name="Takami H."/>
        </authorList>
    </citation>
    <scope>NUCLEOTIDE SEQUENCE</scope>
    <source>
        <strain evidence="10">Expedition CK06-06</strain>
    </source>
</reference>
<keyword evidence="4" id="KW-0547">Nucleotide-binding</keyword>
<evidence type="ECO:0000256" key="8">
    <source>
        <dbReference type="SAM" id="Phobius"/>
    </source>
</evidence>
<evidence type="ECO:0000256" key="7">
    <source>
        <dbReference type="ARBA" id="ARBA00023136"/>
    </source>
</evidence>
<dbReference type="GO" id="GO:0005886">
    <property type="term" value="C:plasma membrane"/>
    <property type="evidence" value="ECO:0007669"/>
    <property type="project" value="UniProtKB-SubCell"/>
</dbReference>
<protein>
    <recommendedName>
        <fullName evidence="9">Pycsar effector protein domain-containing protein</fullName>
    </recommendedName>
</protein>
<evidence type="ECO:0000256" key="2">
    <source>
        <dbReference type="ARBA" id="ARBA00022475"/>
    </source>
</evidence>
<dbReference type="GO" id="GO:0051607">
    <property type="term" value="P:defense response to virus"/>
    <property type="evidence" value="ECO:0007669"/>
    <property type="project" value="UniProtKB-KW"/>
</dbReference>
<accession>X0T8C8</accession>
<evidence type="ECO:0000256" key="5">
    <source>
        <dbReference type="ARBA" id="ARBA00022989"/>
    </source>
</evidence>
<organism evidence="10">
    <name type="scientific">marine sediment metagenome</name>
    <dbReference type="NCBI Taxonomy" id="412755"/>
    <lineage>
        <taxon>unclassified sequences</taxon>
        <taxon>metagenomes</taxon>
        <taxon>ecological metagenomes</taxon>
    </lineage>
</organism>
<dbReference type="InterPro" id="IPR043760">
    <property type="entry name" value="PycTM_dom"/>
</dbReference>
<dbReference type="GO" id="GO:0000166">
    <property type="term" value="F:nucleotide binding"/>
    <property type="evidence" value="ECO:0007669"/>
    <property type="project" value="UniProtKB-KW"/>
</dbReference>
<keyword evidence="2" id="KW-1003">Cell membrane</keyword>
<dbReference type="EMBL" id="BARS01018011">
    <property type="protein sequence ID" value="GAF89758.1"/>
    <property type="molecule type" value="Genomic_DNA"/>
</dbReference>
<evidence type="ECO:0000259" key="9">
    <source>
        <dbReference type="Pfam" id="PF18967"/>
    </source>
</evidence>
<dbReference type="Pfam" id="PF18967">
    <property type="entry name" value="PycTM"/>
    <property type="match status" value="1"/>
</dbReference>
<name>X0T8C8_9ZZZZ</name>
<keyword evidence="5 8" id="KW-1133">Transmembrane helix</keyword>
<feature type="transmembrane region" description="Helical" evidence="8">
    <location>
        <begin position="105"/>
        <end position="126"/>
    </location>
</feature>
<dbReference type="AlphaFoldDB" id="X0T8C8"/>
<comment type="subcellular location">
    <subcellularLocation>
        <location evidence="1">Cell membrane</location>
    </subcellularLocation>
</comment>
<keyword evidence="6" id="KW-0051">Antiviral defense</keyword>